<dbReference type="PROSITE" id="PS50005">
    <property type="entry name" value="TPR"/>
    <property type="match status" value="1"/>
</dbReference>
<accession>A0ABU4PEX9</accession>
<name>A0ABU4PEX9_9SPHN</name>
<organism evidence="4 5">
    <name type="scientific">Sphingomonas echinoides</name>
    <dbReference type="NCBI Taxonomy" id="59803"/>
    <lineage>
        <taxon>Bacteria</taxon>
        <taxon>Pseudomonadati</taxon>
        <taxon>Pseudomonadota</taxon>
        <taxon>Alphaproteobacteria</taxon>
        <taxon>Sphingomonadales</taxon>
        <taxon>Sphingomonadaceae</taxon>
        <taxon>Sphingomonas</taxon>
    </lineage>
</organism>
<feature type="repeat" description="TPR" evidence="1">
    <location>
        <begin position="68"/>
        <end position="101"/>
    </location>
</feature>
<protein>
    <submittedName>
        <fullName evidence="4">Surface lipoprotein assembly modifier</fullName>
    </submittedName>
</protein>
<keyword evidence="5" id="KW-1185">Reference proteome</keyword>
<dbReference type="EMBL" id="JAWXXV010000001">
    <property type="protein sequence ID" value="MDX5982776.1"/>
    <property type="molecule type" value="Genomic_DNA"/>
</dbReference>
<feature type="signal peptide" evidence="2">
    <location>
        <begin position="1"/>
        <end position="17"/>
    </location>
</feature>
<keyword evidence="2" id="KW-0732">Signal</keyword>
<evidence type="ECO:0000313" key="4">
    <source>
        <dbReference type="EMBL" id="MDX5982776.1"/>
    </source>
</evidence>
<feature type="chain" id="PRO_5046000782" evidence="2">
    <location>
        <begin position="18"/>
        <end position="438"/>
    </location>
</feature>
<feature type="domain" description="Surface lipoprotein assembly modifier C-terminal" evidence="3">
    <location>
        <begin position="163"/>
        <end position="438"/>
    </location>
</feature>
<reference evidence="4 5" key="1">
    <citation type="submission" date="2023-11" db="EMBL/GenBank/DDBJ databases">
        <title>MicrobeMod: A computational toolkit for identifying prokaryotic methylation and restriction-modification with nanopore sequencing.</title>
        <authorList>
            <person name="Crits-Christoph A."/>
            <person name="Kang S.C."/>
            <person name="Lee H."/>
            <person name="Ostrov N."/>
        </authorList>
    </citation>
    <scope>NUCLEOTIDE SEQUENCE [LARGE SCALE GENOMIC DNA]</scope>
    <source>
        <strain evidence="4 5">ATCC 14820</strain>
    </source>
</reference>
<dbReference type="InterPro" id="IPR007655">
    <property type="entry name" value="Slam_C"/>
</dbReference>
<proteinExistence type="predicted"/>
<evidence type="ECO:0000313" key="5">
    <source>
        <dbReference type="Proteomes" id="UP001279660"/>
    </source>
</evidence>
<evidence type="ECO:0000256" key="1">
    <source>
        <dbReference type="PROSITE-ProRule" id="PRU00339"/>
    </source>
</evidence>
<dbReference type="SUPFAM" id="SSF48452">
    <property type="entry name" value="TPR-like"/>
    <property type="match status" value="1"/>
</dbReference>
<evidence type="ECO:0000259" key="3">
    <source>
        <dbReference type="Pfam" id="PF04575"/>
    </source>
</evidence>
<gene>
    <name evidence="4" type="ORF">SIL82_00770</name>
</gene>
<dbReference type="InterPro" id="IPR011990">
    <property type="entry name" value="TPR-like_helical_dom_sf"/>
</dbReference>
<dbReference type="Pfam" id="PF04575">
    <property type="entry name" value="SlipAM"/>
    <property type="match status" value="1"/>
</dbReference>
<sequence length="438" mass="47208">MAGLTLALAAPAAVAVAGQTAPPTTHLQDLSAIDVFGLADRARAAGRIDDATGFYDALAHDPNADVRAEARFRKGMMLADLRRYREAALAFRAVLDEQPKAARARLELARMLAALGDERAARRELRQAQATGLPGSVAAAVGQFDQILRSHKRFGGSFELALAPDSNVNRATQVRTLDTIIAPLTLSNDARAQSGVGLRLAGQGYARLGLADGLALVPRLSTLANLYRASQFNDISGTALIGFEWQRQKDRFSPSIGRTWRWYGGALYAHTDAVSLDWLHILGRRAQLVVSGSASKATYRRNDLQDGAIGDLNVSIERALSAKAGASIGVSITRQTARDPGYATKAAGVSALGWRELGQTTVFVSGGLRRTEGDAALFLFGDRRREWLMTARAGATFRQLKIGAFSPYIRVSYERNASSLQLYQYARTASEVGITRAF</sequence>
<evidence type="ECO:0000256" key="2">
    <source>
        <dbReference type="SAM" id="SignalP"/>
    </source>
</evidence>
<dbReference type="Proteomes" id="UP001279660">
    <property type="component" value="Unassembled WGS sequence"/>
</dbReference>
<dbReference type="InterPro" id="IPR019734">
    <property type="entry name" value="TPR_rpt"/>
</dbReference>
<keyword evidence="1" id="KW-0802">TPR repeat</keyword>
<dbReference type="RefSeq" id="WP_010406093.1">
    <property type="nucleotide sequence ID" value="NZ_JAWXXV010000001.1"/>
</dbReference>
<comment type="caution">
    <text evidence="4">The sequence shown here is derived from an EMBL/GenBank/DDBJ whole genome shotgun (WGS) entry which is preliminary data.</text>
</comment>
<dbReference type="Gene3D" id="1.25.40.10">
    <property type="entry name" value="Tetratricopeptide repeat domain"/>
    <property type="match status" value="1"/>
</dbReference>
<keyword evidence="4" id="KW-0449">Lipoprotein</keyword>